<accession>A0AAW2EZW8</accession>
<keyword evidence="3" id="KW-1185">Reference proteome</keyword>
<dbReference type="EMBL" id="JADYXP020000015">
    <property type="protein sequence ID" value="KAL0109254.1"/>
    <property type="molecule type" value="Genomic_DNA"/>
</dbReference>
<evidence type="ECO:0000313" key="2">
    <source>
        <dbReference type="EMBL" id="KAL0109254.1"/>
    </source>
</evidence>
<protein>
    <submittedName>
        <fullName evidence="2">Uncharacterized protein</fullName>
    </submittedName>
</protein>
<dbReference type="Proteomes" id="UP001430953">
    <property type="component" value="Unassembled WGS sequence"/>
</dbReference>
<comment type="caution">
    <text evidence="2">The sequence shown here is derived from an EMBL/GenBank/DDBJ whole genome shotgun (WGS) entry which is preliminary data.</text>
</comment>
<gene>
    <name evidence="2" type="ORF">PUN28_014383</name>
</gene>
<sequence>MKIHEPPRLLGAQLRKEFLLAKFHFVSVFNITFVLYRAVMLSTRGAPCHLSKGWKLAASGHKDAKRKSAPGTSSRLRHEDAAFPELQFFEKGSRQGSWRTRLNSQC</sequence>
<dbReference type="AlphaFoldDB" id="A0AAW2EZW8"/>
<evidence type="ECO:0000256" key="1">
    <source>
        <dbReference type="SAM" id="MobiDB-lite"/>
    </source>
</evidence>
<organism evidence="2 3">
    <name type="scientific">Cardiocondyla obscurior</name>
    <dbReference type="NCBI Taxonomy" id="286306"/>
    <lineage>
        <taxon>Eukaryota</taxon>
        <taxon>Metazoa</taxon>
        <taxon>Ecdysozoa</taxon>
        <taxon>Arthropoda</taxon>
        <taxon>Hexapoda</taxon>
        <taxon>Insecta</taxon>
        <taxon>Pterygota</taxon>
        <taxon>Neoptera</taxon>
        <taxon>Endopterygota</taxon>
        <taxon>Hymenoptera</taxon>
        <taxon>Apocrita</taxon>
        <taxon>Aculeata</taxon>
        <taxon>Formicoidea</taxon>
        <taxon>Formicidae</taxon>
        <taxon>Myrmicinae</taxon>
        <taxon>Cardiocondyla</taxon>
    </lineage>
</organism>
<reference evidence="2 3" key="1">
    <citation type="submission" date="2023-03" db="EMBL/GenBank/DDBJ databases">
        <title>High recombination rates correlate with genetic variation in Cardiocondyla obscurior ants.</title>
        <authorList>
            <person name="Errbii M."/>
        </authorList>
    </citation>
    <scope>NUCLEOTIDE SEQUENCE [LARGE SCALE GENOMIC DNA]</scope>
    <source>
        <strain evidence="2">Alpha-2009</strain>
        <tissue evidence="2">Whole body</tissue>
    </source>
</reference>
<feature type="region of interest" description="Disordered" evidence="1">
    <location>
        <begin position="58"/>
        <end position="79"/>
    </location>
</feature>
<evidence type="ECO:0000313" key="3">
    <source>
        <dbReference type="Proteomes" id="UP001430953"/>
    </source>
</evidence>
<name>A0AAW2EZW8_9HYME</name>
<proteinExistence type="predicted"/>